<keyword evidence="2" id="KW-0808">Transferase</keyword>
<dbReference type="OrthoDB" id="109543at2759"/>
<dbReference type="Pfam" id="PF00644">
    <property type="entry name" value="PARP"/>
    <property type="match status" value="1"/>
</dbReference>
<feature type="region of interest" description="Disordered" evidence="5">
    <location>
        <begin position="827"/>
        <end position="848"/>
    </location>
</feature>
<reference evidence="7" key="1">
    <citation type="submission" date="2022-11" db="EMBL/GenBank/DDBJ databases">
        <authorList>
            <person name="Petersen C."/>
        </authorList>
    </citation>
    <scope>NUCLEOTIDE SEQUENCE</scope>
    <source>
        <strain evidence="7">IBT 19713</strain>
    </source>
</reference>
<proteinExistence type="predicted"/>
<keyword evidence="4" id="KW-0520">NAD</keyword>
<dbReference type="FunFam" id="3.10.110.10:FF:000107">
    <property type="entry name" value="Ubiquitin conjugating enzyme, putative"/>
    <property type="match status" value="1"/>
</dbReference>
<dbReference type="SUPFAM" id="SSF56399">
    <property type="entry name" value="ADP-ribosylation"/>
    <property type="match status" value="1"/>
</dbReference>
<evidence type="ECO:0000256" key="2">
    <source>
        <dbReference type="ARBA" id="ARBA00022679"/>
    </source>
</evidence>
<dbReference type="Gene3D" id="3.90.228.10">
    <property type="match status" value="1"/>
</dbReference>
<accession>A0A9W9TEP7</accession>
<dbReference type="Pfam" id="PF00179">
    <property type="entry name" value="UQ_con"/>
    <property type="match status" value="1"/>
</dbReference>
<dbReference type="InterPro" id="IPR051838">
    <property type="entry name" value="ARTD_PARP"/>
</dbReference>
<dbReference type="Gene3D" id="3.10.110.10">
    <property type="entry name" value="Ubiquitin Conjugating Enzyme"/>
    <property type="match status" value="1"/>
</dbReference>
<evidence type="ECO:0000313" key="8">
    <source>
        <dbReference type="Proteomes" id="UP001150941"/>
    </source>
</evidence>
<keyword evidence="1" id="KW-0328">Glycosyltransferase</keyword>
<dbReference type="EMBL" id="JAPQKS010000007">
    <property type="protein sequence ID" value="KAJ5219903.1"/>
    <property type="molecule type" value="Genomic_DNA"/>
</dbReference>
<dbReference type="AlphaFoldDB" id="A0A9W9TEP7"/>
<dbReference type="InterPro" id="IPR012317">
    <property type="entry name" value="Poly(ADP-ribose)pol_cat_dom"/>
</dbReference>
<dbReference type="GO" id="GO:0016779">
    <property type="term" value="F:nucleotidyltransferase activity"/>
    <property type="evidence" value="ECO:0007669"/>
    <property type="project" value="UniProtKB-KW"/>
</dbReference>
<dbReference type="Proteomes" id="UP001150941">
    <property type="component" value="Unassembled WGS sequence"/>
</dbReference>
<sequence length="1086" mass="122190">MPSKEFRAHLREAVIPGQYRHLTRVQEGEFEGSIAFVFSSQESEEIVEYSAIVSDDHDYPQNHSFVVFATSENANPAITKALDMAQKEGTFNQSTIHELLAAMEDLTLNALNAPQEPTAHSDTDDFDAFGDSDFDDFDSERPIKVSFLMVSAEKLREKMCADLRDAKAAGFRIGLIREPGNPFLIVSISYRISRLGISEDAMQAWKLERQDYFVLLIRYTKVYVDMKDVFELGDIPSQDSDAPSLPEASSKASREQIASDLRSCFISEPLQKLLNERFFPIAKLRHKFNFSWTGAELFFQNNQGMISNDDNTNSPDYQRPDDWVTPAPDIFQKDHFAKVSPDLSKMSLPLVAMQYVLRHFAKCGEFCLVCHCKTFNPFETLKPYVCSNGLCLYQYIGHGMGSNLEHTIRTQPKVVDLLVSLVYASTSAGRLEDFPTGLGLKVPRLETPKYYDAFLDPETMTLTGMEIGKNTFTVGTWVAFGMPGNDVISAWSSRITSIDRDGGFLILSEPVPWQETAFRKVLPRTKISGEQLAVRFALYDTEFDDLTVGGKQSAIRMLLNSLPDVVTMESYLKKSGPEKTFSSWDRLNPAALDTLRWIVASNRSCIMQDDTNPDHLVKNMPGYVQFRLIQGAPDKEHRFMQAVNQHSMLQKPRCPTLFAWHGSDLHNWHNILRQGLHFDQIVHGRSQGNGVYFSNQFTTSLGYSRGPEVGGTWPGSNLHIARVISLNEIVNCPRKFTSVRPYFVVDNLQWIQPRYLFVGTTVGTTDAASVPSVKPKKRRADSDSISILPQDPQYVAFGPNGAKINIPMSALSYQRRQALSKVLPVHNDPRARSSKKPSRVMDGVPHDDDLRSVASEAEDIALLLSDDEVLPMKNLAARPVTNKMAFEPDKLTSGSVSLLEEPQYSDSKTTSVLQRHLKAVLKLQKTERLDELGWYVNKYLLQTVYQWIVELHSFEKDLPLAKDLEKRKLQSVILEVRFPHQFPMSPPFVRVIRPRFREFAQGGGGHVTNGGALCMELLTNSGWSPVASMESVFLQIRMAITSTDPWPARLSANDGRGSYTIHEAVSAYKRACQTHGWAIPTELPTA</sequence>
<dbReference type="InterPro" id="IPR000608">
    <property type="entry name" value="UBC"/>
</dbReference>
<dbReference type="RefSeq" id="XP_058326733.1">
    <property type="nucleotide sequence ID" value="XM_058478403.1"/>
</dbReference>
<organism evidence="7 8">
    <name type="scientific">Penicillium chermesinum</name>
    <dbReference type="NCBI Taxonomy" id="63820"/>
    <lineage>
        <taxon>Eukaryota</taxon>
        <taxon>Fungi</taxon>
        <taxon>Dikarya</taxon>
        <taxon>Ascomycota</taxon>
        <taxon>Pezizomycotina</taxon>
        <taxon>Eurotiomycetes</taxon>
        <taxon>Eurotiomycetidae</taxon>
        <taxon>Eurotiales</taxon>
        <taxon>Aspergillaceae</taxon>
        <taxon>Penicillium</taxon>
    </lineage>
</organism>
<dbReference type="GO" id="GO:0003950">
    <property type="term" value="F:NAD+ poly-ADP-ribosyltransferase activity"/>
    <property type="evidence" value="ECO:0007669"/>
    <property type="project" value="InterPro"/>
</dbReference>
<feature type="domain" description="UBC core" evidence="6">
    <location>
        <begin position="911"/>
        <end position="1081"/>
    </location>
</feature>
<evidence type="ECO:0000313" key="7">
    <source>
        <dbReference type="EMBL" id="KAJ5219903.1"/>
    </source>
</evidence>
<name>A0A9W9TEP7_9EURO</name>
<evidence type="ECO:0000256" key="1">
    <source>
        <dbReference type="ARBA" id="ARBA00022676"/>
    </source>
</evidence>
<dbReference type="SUPFAM" id="SSF54495">
    <property type="entry name" value="UBC-like"/>
    <property type="match status" value="1"/>
</dbReference>
<keyword evidence="3" id="KW-0548">Nucleotidyltransferase</keyword>
<evidence type="ECO:0000256" key="4">
    <source>
        <dbReference type="ARBA" id="ARBA00023027"/>
    </source>
</evidence>
<comment type="caution">
    <text evidence="7">The sequence shown here is derived from an EMBL/GenBank/DDBJ whole genome shotgun (WGS) entry which is preliminary data.</text>
</comment>
<gene>
    <name evidence="7" type="ORF">N7468_009107</name>
</gene>
<dbReference type="GeneID" id="83205706"/>
<dbReference type="PANTHER" id="PTHR21328">
    <property type="entry name" value="POLY ADP-RIBOSE POLYMERASE FAMILY, MEMBER PARP"/>
    <property type="match status" value="1"/>
</dbReference>
<keyword evidence="8" id="KW-1185">Reference proteome</keyword>
<dbReference type="PROSITE" id="PS50127">
    <property type="entry name" value="UBC_2"/>
    <property type="match status" value="1"/>
</dbReference>
<evidence type="ECO:0000256" key="5">
    <source>
        <dbReference type="SAM" id="MobiDB-lite"/>
    </source>
</evidence>
<evidence type="ECO:0000259" key="6">
    <source>
        <dbReference type="PROSITE" id="PS50127"/>
    </source>
</evidence>
<evidence type="ECO:0000256" key="3">
    <source>
        <dbReference type="ARBA" id="ARBA00022695"/>
    </source>
</evidence>
<dbReference type="CDD" id="cd23802">
    <property type="entry name" value="UBCc_UBE2Q"/>
    <property type="match status" value="1"/>
</dbReference>
<protein>
    <recommendedName>
        <fullName evidence="6">UBC core domain-containing protein</fullName>
    </recommendedName>
</protein>
<reference evidence="7" key="2">
    <citation type="journal article" date="2023" name="IMA Fungus">
        <title>Comparative genomic study of the Penicillium genus elucidates a diverse pangenome and 15 lateral gene transfer events.</title>
        <authorList>
            <person name="Petersen C."/>
            <person name="Sorensen T."/>
            <person name="Nielsen M.R."/>
            <person name="Sondergaard T.E."/>
            <person name="Sorensen J.L."/>
            <person name="Fitzpatrick D.A."/>
            <person name="Frisvad J.C."/>
            <person name="Nielsen K.L."/>
        </authorList>
    </citation>
    <scope>NUCLEOTIDE SEQUENCE</scope>
    <source>
        <strain evidence="7">IBT 19713</strain>
    </source>
</reference>
<dbReference type="InterPro" id="IPR016135">
    <property type="entry name" value="UBQ-conjugating_enzyme/RWD"/>
</dbReference>